<evidence type="ECO:0000256" key="6">
    <source>
        <dbReference type="ARBA" id="ARBA00023242"/>
    </source>
</evidence>
<feature type="domain" description="CCHC-type" evidence="10">
    <location>
        <begin position="75"/>
        <end position="88"/>
    </location>
</feature>
<dbReference type="RefSeq" id="XP_040771062.1">
    <property type="nucleotide sequence ID" value="XM_040914899.1"/>
</dbReference>
<dbReference type="Pfam" id="PF11708">
    <property type="entry name" value="Slu7"/>
    <property type="match status" value="1"/>
</dbReference>
<dbReference type="OrthoDB" id="249612at2759"/>
<dbReference type="SUPFAM" id="SSF57756">
    <property type="entry name" value="Retrovirus zinc finger-like domains"/>
    <property type="match status" value="1"/>
</dbReference>
<keyword evidence="3 8" id="KW-0507">mRNA processing</keyword>
<keyword evidence="6 8" id="KW-0539">Nucleus</keyword>
<evidence type="ECO:0000256" key="8">
    <source>
        <dbReference type="RuleBase" id="RU367071"/>
    </source>
</evidence>
<comment type="function">
    <text evidence="8">Involved in pre-mRNA splicing.</text>
</comment>
<evidence type="ECO:0000313" key="12">
    <source>
        <dbReference type="Proteomes" id="UP000803844"/>
    </source>
</evidence>
<organism evidence="11 12">
    <name type="scientific">Cryphonectria parasitica (strain ATCC 38755 / EP155)</name>
    <dbReference type="NCBI Taxonomy" id="660469"/>
    <lineage>
        <taxon>Eukaryota</taxon>
        <taxon>Fungi</taxon>
        <taxon>Dikarya</taxon>
        <taxon>Ascomycota</taxon>
        <taxon>Pezizomycotina</taxon>
        <taxon>Sordariomycetes</taxon>
        <taxon>Sordariomycetidae</taxon>
        <taxon>Diaporthales</taxon>
        <taxon>Cryphonectriaceae</taxon>
        <taxon>Cryphonectria-Endothia species complex</taxon>
        <taxon>Cryphonectria</taxon>
    </lineage>
</organism>
<dbReference type="EMBL" id="MU032354">
    <property type="protein sequence ID" value="KAF3760083.1"/>
    <property type="molecule type" value="Genomic_DNA"/>
</dbReference>
<gene>
    <name evidence="11" type="primary">Slu7</name>
    <name evidence="11" type="ORF">M406DRAFT_100174</name>
</gene>
<dbReference type="PROSITE" id="PS50158">
    <property type="entry name" value="ZF_CCHC"/>
    <property type="match status" value="1"/>
</dbReference>
<dbReference type="PANTHER" id="PTHR12942">
    <property type="entry name" value="STEP II SPLICING FACTOR SLU7"/>
    <property type="match status" value="1"/>
</dbReference>
<dbReference type="Proteomes" id="UP000803844">
    <property type="component" value="Unassembled WGS sequence"/>
</dbReference>
<dbReference type="GeneID" id="63832028"/>
<evidence type="ECO:0000259" key="10">
    <source>
        <dbReference type="PROSITE" id="PS50158"/>
    </source>
</evidence>
<evidence type="ECO:0000256" key="9">
    <source>
        <dbReference type="SAM" id="MobiDB-lite"/>
    </source>
</evidence>
<comment type="caution">
    <text evidence="11">The sequence shown here is derived from an EMBL/GenBank/DDBJ whole genome shotgun (WGS) entry which is preliminary data.</text>
</comment>
<evidence type="ECO:0000256" key="2">
    <source>
        <dbReference type="ARBA" id="ARBA00007203"/>
    </source>
</evidence>
<evidence type="ECO:0000256" key="3">
    <source>
        <dbReference type="ARBA" id="ARBA00022664"/>
    </source>
</evidence>
<comment type="similarity">
    <text evidence="2 8">Belongs to the SLU7 family.</text>
</comment>
<evidence type="ECO:0000313" key="11">
    <source>
        <dbReference type="EMBL" id="KAF3760083.1"/>
    </source>
</evidence>
<evidence type="ECO:0000256" key="4">
    <source>
        <dbReference type="ARBA" id="ARBA00022728"/>
    </source>
</evidence>
<dbReference type="InterPro" id="IPR021715">
    <property type="entry name" value="Slu7_dom"/>
</dbReference>
<dbReference type="InterPro" id="IPR039974">
    <property type="entry name" value="Splicing_factor_SLU7"/>
</dbReference>
<dbReference type="GO" id="GO:0005681">
    <property type="term" value="C:spliceosomal complex"/>
    <property type="evidence" value="ECO:0007669"/>
    <property type="project" value="UniProtKB-UniRule"/>
</dbReference>
<keyword evidence="7" id="KW-0863">Zinc-finger</keyword>
<dbReference type="InterPro" id="IPR001878">
    <property type="entry name" value="Znf_CCHC"/>
</dbReference>
<dbReference type="InterPro" id="IPR036875">
    <property type="entry name" value="Znf_CCHC_sf"/>
</dbReference>
<evidence type="ECO:0000256" key="1">
    <source>
        <dbReference type="ARBA" id="ARBA00004123"/>
    </source>
</evidence>
<feature type="region of interest" description="Disordered" evidence="9">
    <location>
        <begin position="1"/>
        <end position="20"/>
    </location>
</feature>
<sequence length="439" mass="50258">MPPRPPPSKRPAVGPVKEENTYIPQFITKRPFYAGEGEDTDYLEHQRLRKKHEDSAWYDRSKKGVAATKYRKGACENCGAMGHKAKDCLERPRKKGAKWTNQDIKGDDVVQDVQMSWDAKRDRWNGYDAKEHRQEDGENKFDEGDKYADTVDLSKLKNTTARQLRLREDTAKYLLNLDLESAKYDPKRRRLVDSGALADNTAELFKEEGFVRASGDATEFEKATRYAWEALDKTGDNTQHLQANPTAGEFYRKKEREEAEKKRLEREKALRDKYGEGSSTMPAALQKMVVTESEQFVEYDEYGLVKGHRASAKSKYPEDVHPNNHTSVFGSWWSNFQWGYECCHSTMKNSYCTGEDGKRAFEASERQRTGAGLVEGEDVIGEDEPPAEQKDQAGNKAKQLSREEMASGITEEEMDEYRRKRTVADDPMANFLGKDELVH</sequence>
<dbReference type="GO" id="GO:0000398">
    <property type="term" value="P:mRNA splicing, via spliceosome"/>
    <property type="evidence" value="ECO:0007669"/>
    <property type="project" value="UniProtKB-UniRule"/>
</dbReference>
<protein>
    <recommendedName>
        <fullName evidence="8">Pre-mRNA-splicing factor SLU7</fullName>
    </recommendedName>
</protein>
<comment type="subcellular location">
    <subcellularLocation>
        <location evidence="1 8">Nucleus</location>
    </subcellularLocation>
</comment>
<keyword evidence="4 8" id="KW-0747">Spliceosome</keyword>
<dbReference type="PANTHER" id="PTHR12942:SF2">
    <property type="entry name" value="PRE-MRNA-SPLICING FACTOR SLU7"/>
    <property type="match status" value="1"/>
</dbReference>
<accession>A0A9P5CHQ7</accession>
<evidence type="ECO:0000256" key="5">
    <source>
        <dbReference type="ARBA" id="ARBA00023187"/>
    </source>
</evidence>
<comment type="subunit">
    <text evidence="8">Associated with the spliceosome.</text>
</comment>
<dbReference type="GO" id="GO:0030628">
    <property type="term" value="F:pre-mRNA 3'-splice site binding"/>
    <property type="evidence" value="ECO:0007669"/>
    <property type="project" value="UniProtKB-UniRule"/>
</dbReference>
<keyword evidence="7" id="KW-0479">Metal-binding</keyword>
<dbReference type="GO" id="GO:0008270">
    <property type="term" value="F:zinc ion binding"/>
    <property type="evidence" value="ECO:0007669"/>
    <property type="project" value="UniProtKB-KW"/>
</dbReference>
<keyword evidence="7" id="KW-0862">Zinc</keyword>
<name>A0A9P5CHQ7_CRYP1</name>
<keyword evidence="5 8" id="KW-0508">mRNA splicing</keyword>
<proteinExistence type="inferred from homology"/>
<feature type="region of interest" description="Disordered" evidence="9">
    <location>
        <begin position="365"/>
        <end position="439"/>
    </location>
</feature>
<keyword evidence="12" id="KW-1185">Reference proteome</keyword>
<reference evidence="11" key="1">
    <citation type="journal article" date="2020" name="Phytopathology">
        <title>Genome sequence of the chestnut blight fungus Cryphonectria parasitica EP155: A fundamental resource for an archetypical invasive plant pathogen.</title>
        <authorList>
            <person name="Crouch J.A."/>
            <person name="Dawe A."/>
            <person name="Aerts A."/>
            <person name="Barry K."/>
            <person name="Churchill A.C.L."/>
            <person name="Grimwood J."/>
            <person name="Hillman B."/>
            <person name="Milgroom M.G."/>
            <person name="Pangilinan J."/>
            <person name="Smith M."/>
            <person name="Salamov A."/>
            <person name="Schmutz J."/>
            <person name="Yadav J."/>
            <person name="Grigoriev I.V."/>
            <person name="Nuss D."/>
        </authorList>
    </citation>
    <scope>NUCLEOTIDE SEQUENCE</scope>
    <source>
        <strain evidence="11">EP155</strain>
    </source>
</reference>
<feature type="compositionally biased region" description="Acidic residues" evidence="9">
    <location>
        <begin position="375"/>
        <end position="386"/>
    </location>
</feature>
<dbReference type="AlphaFoldDB" id="A0A9P5CHQ7"/>
<evidence type="ECO:0000256" key="7">
    <source>
        <dbReference type="PROSITE-ProRule" id="PRU00047"/>
    </source>
</evidence>